<dbReference type="InterPro" id="IPR041055">
    <property type="entry name" value="Kinase-PolyVal"/>
</dbReference>
<evidence type="ECO:0000313" key="1">
    <source>
        <dbReference type="EMBL" id="OAZ02981.1"/>
    </source>
</evidence>
<comment type="caution">
    <text evidence="1">The sequence shown here is derived from an EMBL/GenBank/DDBJ whole genome shotgun (WGS) entry which is preliminary data.</text>
</comment>
<dbReference type="PATRIC" id="fig|29536.5.peg.2751"/>
<keyword evidence="2" id="KW-1185">Reference proteome</keyword>
<protein>
    <submittedName>
        <fullName evidence="1">Uncharacterized protein</fullName>
    </submittedName>
</protein>
<name>A0A199XNZ1_9FLAO</name>
<sequence>MSLRFINSTILIYYLSWEDYFNNLLLNNYFFPDTAYQLVGFYESESVLYAVVEQAFIKSDQDTNLENVKNFLAENGFKNTRNNDYFNPDLGIILEDLHDENVLTYEGNLYFIDTVFYITPSFYQ</sequence>
<organism evidence="1 2">
    <name type="scientific">Flavobacterium succinicans</name>
    <dbReference type="NCBI Taxonomy" id="29536"/>
    <lineage>
        <taxon>Bacteria</taxon>
        <taxon>Pseudomonadati</taxon>
        <taxon>Bacteroidota</taxon>
        <taxon>Flavobacteriia</taxon>
        <taxon>Flavobacteriales</taxon>
        <taxon>Flavobacteriaceae</taxon>
        <taxon>Flavobacterium</taxon>
    </lineage>
</organism>
<proteinExistence type="predicted"/>
<reference evidence="1 2" key="1">
    <citation type="submission" date="2016-06" db="EMBL/GenBank/DDBJ databases">
        <title>Draft genome sequence of Flavobacterium succinicans strain DD5b.</title>
        <authorList>
            <person name="Poehlein A."/>
            <person name="Daniel R."/>
            <person name="Simeonova D.D."/>
        </authorList>
    </citation>
    <scope>NUCLEOTIDE SEQUENCE [LARGE SCALE GENOMIC DNA]</scope>
    <source>
        <strain evidence="1 2">DD5b</strain>
    </source>
</reference>
<dbReference type="EMBL" id="JMTM01000070">
    <property type="protein sequence ID" value="OAZ02981.1"/>
    <property type="molecule type" value="Genomic_DNA"/>
</dbReference>
<gene>
    <name evidence="1" type="ORF">FLB_26550</name>
</gene>
<dbReference type="AlphaFoldDB" id="A0A199XNZ1"/>
<dbReference type="RefSeq" id="WP_231891083.1">
    <property type="nucleotide sequence ID" value="NZ_JMTM01000070.1"/>
</dbReference>
<dbReference type="Pfam" id="PF18762">
    <property type="entry name" value="Kinase-PolyVal"/>
    <property type="match status" value="1"/>
</dbReference>
<accession>A0A199XNZ1</accession>
<dbReference type="Proteomes" id="UP000093807">
    <property type="component" value="Unassembled WGS sequence"/>
</dbReference>
<evidence type="ECO:0000313" key="2">
    <source>
        <dbReference type="Proteomes" id="UP000093807"/>
    </source>
</evidence>